<sequence length="184" mass="20477">MRCMDIPRSWLAYAASVDRQLSERLSSFLRSVPSVQAVRNVSLSPAELKLRDSPPLPVAFLRQAHRGVPCVCEKITRFENSVRERLIVGAVRLSSSPLHKGRKKCLLLSLTFKHLEIFVGQLSAGSEPNARARGLYGPPSIECLEPARDETILPVDDMRSNVTATQGFIKALMTRILDEPRSDP</sequence>
<dbReference type="Proteomes" id="UP000678499">
    <property type="component" value="Unassembled WGS sequence"/>
</dbReference>
<protein>
    <submittedName>
        <fullName evidence="1">Uncharacterized protein</fullName>
    </submittedName>
</protein>
<dbReference type="EMBL" id="OA882054">
    <property type="protein sequence ID" value="CAD7272311.1"/>
    <property type="molecule type" value="Genomic_DNA"/>
</dbReference>
<name>A0A7R9BCW8_9CRUS</name>
<dbReference type="AlphaFoldDB" id="A0A7R9BCW8"/>
<proteinExistence type="predicted"/>
<gene>
    <name evidence="1" type="ORF">NMOB1V02_LOCUS253</name>
</gene>
<evidence type="ECO:0000313" key="2">
    <source>
        <dbReference type="Proteomes" id="UP000678499"/>
    </source>
</evidence>
<reference evidence="1" key="1">
    <citation type="submission" date="2020-11" db="EMBL/GenBank/DDBJ databases">
        <authorList>
            <person name="Tran Van P."/>
        </authorList>
    </citation>
    <scope>NUCLEOTIDE SEQUENCE</scope>
</reference>
<keyword evidence="2" id="KW-1185">Reference proteome</keyword>
<dbReference type="EMBL" id="CAJPEX010000017">
    <property type="protein sequence ID" value="CAG0912463.1"/>
    <property type="molecule type" value="Genomic_DNA"/>
</dbReference>
<organism evidence="1">
    <name type="scientific">Notodromas monacha</name>
    <dbReference type="NCBI Taxonomy" id="399045"/>
    <lineage>
        <taxon>Eukaryota</taxon>
        <taxon>Metazoa</taxon>
        <taxon>Ecdysozoa</taxon>
        <taxon>Arthropoda</taxon>
        <taxon>Crustacea</taxon>
        <taxon>Oligostraca</taxon>
        <taxon>Ostracoda</taxon>
        <taxon>Podocopa</taxon>
        <taxon>Podocopida</taxon>
        <taxon>Cypridocopina</taxon>
        <taxon>Cypridoidea</taxon>
        <taxon>Cyprididae</taxon>
        <taxon>Notodromas</taxon>
    </lineage>
</organism>
<evidence type="ECO:0000313" key="1">
    <source>
        <dbReference type="EMBL" id="CAD7272311.1"/>
    </source>
</evidence>
<accession>A0A7R9BCW8</accession>